<gene>
    <name evidence="1" type="ordered locus">TC41_1841</name>
</gene>
<dbReference type="HOGENOM" id="CLU_3339213_0_0_9"/>
<dbReference type="EMBL" id="CP002902">
    <property type="protein sequence ID" value="AEJ43758.1"/>
    <property type="molecule type" value="Genomic_DNA"/>
</dbReference>
<evidence type="ECO:0000313" key="1">
    <source>
        <dbReference type="EMBL" id="AEJ43758.1"/>
    </source>
</evidence>
<protein>
    <submittedName>
        <fullName evidence="1">Uncharacterized protein</fullName>
    </submittedName>
</protein>
<dbReference type="AlphaFoldDB" id="F8ICU3"/>
<organism evidence="1 2">
    <name type="scientific">Alicyclobacillus acidocaldarius (strain Tc-4-1)</name>
    <name type="common">Bacillus acidocaldarius</name>
    <dbReference type="NCBI Taxonomy" id="1048834"/>
    <lineage>
        <taxon>Bacteria</taxon>
        <taxon>Bacillati</taxon>
        <taxon>Bacillota</taxon>
        <taxon>Bacilli</taxon>
        <taxon>Bacillales</taxon>
        <taxon>Alicyclobacillaceae</taxon>
        <taxon>Alicyclobacillus</taxon>
    </lineage>
</organism>
<sequence length="37" mass="3933">MRNCPAGSPAGLFVMHEFDAAVVGMQGGRDLTFTDHP</sequence>
<reference evidence="2" key="2">
    <citation type="submission" date="2011-06" db="EMBL/GenBank/DDBJ databases">
        <title>The complete genome sequence of Alicyclobacillus acidocaldarius sp. Tc-4-1.</title>
        <authorList>
            <person name="Chen Y."/>
            <person name="He Y."/>
            <person name="Dong Z."/>
            <person name="Hu S."/>
        </authorList>
    </citation>
    <scope>NUCLEOTIDE SEQUENCE [LARGE SCALE GENOMIC DNA]</scope>
    <source>
        <strain evidence="2">Tc-4-1</strain>
    </source>
</reference>
<evidence type="ECO:0000313" key="2">
    <source>
        <dbReference type="Proteomes" id="UP000000292"/>
    </source>
</evidence>
<dbReference type="STRING" id="1048834.TC41_1841"/>
<proteinExistence type="predicted"/>
<reference evidence="1 2" key="1">
    <citation type="journal article" date="2011" name="J. Bacteriol.">
        <title>Complete Genome Sequence of Alicyclobacillus acidocaldarius Strain Tc-4-1.</title>
        <authorList>
            <person name="Chen Y."/>
            <person name="He Y."/>
            <person name="Zhang B."/>
            <person name="Yang J."/>
            <person name="Li W."/>
            <person name="Dong Z."/>
            <person name="Hu S."/>
        </authorList>
    </citation>
    <scope>NUCLEOTIDE SEQUENCE [LARGE SCALE GENOMIC DNA]</scope>
    <source>
        <strain evidence="1 2">Tc-4-1</strain>
    </source>
</reference>
<dbReference type="Proteomes" id="UP000000292">
    <property type="component" value="Chromosome"/>
</dbReference>
<name>F8ICU3_ALIAT</name>
<dbReference type="KEGG" id="aad:TC41_1841"/>
<accession>F8ICU3</accession>